<sequence length="24" mass="2736">MPKTGKMFADKIVMSGYSLPEEYI</sequence>
<name>A0A7J8LKQ7_9ROSI</name>
<evidence type="ECO:0000313" key="2">
    <source>
        <dbReference type="Proteomes" id="UP000593572"/>
    </source>
</evidence>
<dbReference type="AlphaFoldDB" id="A0A7J8LKQ7"/>
<evidence type="ECO:0000313" key="1">
    <source>
        <dbReference type="EMBL" id="MBA0553026.1"/>
    </source>
</evidence>
<dbReference type="EMBL" id="JABEZX010000004">
    <property type="protein sequence ID" value="MBA0553026.1"/>
    <property type="molecule type" value="Genomic_DNA"/>
</dbReference>
<proteinExistence type="predicted"/>
<dbReference type="Proteomes" id="UP000593572">
    <property type="component" value="Unassembled WGS sequence"/>
</dbReference>
<protein>
    <submittedName>
        <fullName evidence="1">Uncharacterized protein</fullName>
    </submittedName>
</protein>
<gene>
    <name evidence="1" type="ORF">Golob_012248</name>
</gene>
<keyword evidence="2" id="KW-1185">Reference proteome</keyword>
<accession>A0A7J8LKQ7</accession>
<reference evidence="1 2" key="1">
    <citation type="journal article" date="2019" name="Genome Biol. Evol.">
        <title>Insights into the evolution of the New World diploid cottons (Gossypium, subgenus Houzingenia) based on genome sequencing.</title>
        <authorList>
            <person name="Grover C.E."/>
            <person name="Arick M.A. 2nd"/>
            <person name="Thrash A."/>
            <person name="Conover J.L."/>
            <person name="Sanders W.S."/>
            <person name="Peterson D.G."/>
            <person name="Frelichowski J.E."/>
            <person name="Scheffler J.A."/>
            <person name="Scheffler B.E."/>
            <person name="Wendel J.F."/>
        </authorList>
    </citation>
    <scope>NUCLEOTIDE SEQUENCE [LARGE SCALE GENOMIC DNA]</scope>
    <source>
        <strain evidence="1">157</strain>
        <tissue evidence="1">Leaf</tissue>
    </source>
</reference>
<organism evidence="1 2">
    <name type="scientific">Gossypium lobatum</name>
    <dbReference type="NCBI Taxonomy" id="34289"/>
    <lineage>
        <taxon>Eukaryota</taxon>
        <taxon>Viridiplantae</taxon>
        <taxon>Streptophyta</taxon>
        <taxon>Embryophyta</taxon>
        <taxon>Tracheophyta</taxon>
        <taxon>Spermatophyta</taxon>
        <taxon>Magnoliopsida</taxon>
        <taxon>eudicotyledons</taxon>
        <taxon>Gunneridae</taxon>
        <taxon>Pentapetalae</taxon>
        <taxon>rosids</taxon>
        <taxon>malvids</taxon>
        <taxon>Malvales</taxon>
        <taxon>Malvaceae</taxon>
        <taxon>Malvoideae</taxon>
        <taxon>Gossypium</taxon>
    </lineage>
</organism>
<comment type="caution">
    <text evidence="1">The sequence shown here is derived from an EMBL/GenBank/DDBJ whole genome shotgun (WGS) entry which is preliminary data.</text>
</comment>